<evidence type="ECO:0000313" key="4">
    <source>
        <dbReference type="Proteomes" id="UP000314986"/>
    </source>
</evidence>
<feature type="compositionally biased region" description="Basic and acidic residues" evidence="2">
    <location>
        <begin position="1"/>
        <end position="12"/>
    </location>
</feature>
<reference evidence="4" key="1">
    <citation type="journal article" date="2006" name="Science">
        <title>Ancient noncoding elements conserved in the human genome.</title>
        <authorList>
            <person name="Venkatesh B."/>
            <person name="Kirkness E.F."/>
            <person name="Loh Y.H."/>
            <person name="Halpern A.L."/>
            <person name="Lee A.P."/>
            <person name="Johnson J."/>
            <person name="Dandona N."/>
            <person name="Viswanathan L.D."/>
            <person name="Tay A."/>
            <person name="Venter J.C."/>
            <person name="Strausberg R.L."/>
            <person name="Brenner S."/>
        </authorList>
    </citation>
    <scope>NUCLEOTIDE SEQUENCE [LARGE SCALE GENOMIC DNA]</scope>
</reference>
<reference evidence="4" key="2">
    <citation type="journal article" date="2007" name="PLoS Biol.">
        <title>Survey sequencing and comparative analysis of the elephant shark (Callorhinchus milii) genome.</title>
        <authorList>
            <person name="Venkatesh B."/>
            <person name="Kirkness E.F."/>
            <person name="Loh Y.H."/>
            <person name="Halpern A.L."/>
            <person name="Lee A.P."/>
            <person name="Johnson J."/>
            <person name="Dandona N."/>
            <person name="Viswanathan L.D."/>
            <person name="Tay A."/>
            <person name="Venter J.C."/>
            <person name="Strausberg R.L."/>
            <person name="Brenner S."/>
        </authorList>
    </citation>
    <scope>NUCLEOTIDE SEQUENCE [LARGE SCALE GENOMIC DNA]</scope>
</reference>
<evidence type="ECO:0000313" key="3">
    <source>
        <dbReference type="Ensembl" id="ENSCMIP00000012940.1"/>
    </source>
</evidence>
<dbReference type="InterPro" id="IPR001680">
    <property type="entry name" value="WD40_rpt"/>
</dbReference>
<keyword evidence="1" id="KW-0853">WD repeat</keyword>
<dbReference type="PANTHER" id="PTHR47822">
    <property type="entry name" value="CARBOHYDRATE BINDING DOMAIN CONTAINING PROTEIN"/>
    <property type="match status" value="1"/>
</dbReference>
<dbReference type="InParanoid" id="A0A4W3HC37"/>
<feature type="repeat" description="WD" evidence="1">
    <location>
        <begin position="188"/>
        <end position="230"/>
    </location>
</feature>
<protein>
    <submittedName>
        <fullName evidence="3">THO complex subunit 3-like</fullName>
    </submittedName>
</protein>
<dbReference type="Proteomes" id="UP000314986">
    <property type="component" value="Unassembled WGS sequence"/>
</dbReference>
<feature type="region of interest" description="Disordered" evidence="2">
    <location>
        <begin position="1"/>
        <end position="33"/>
    </location>
</feature>
<organism evidence="3 4">
    <name type="scientific">Callorhinchus milii</name>
    <name type="common">Ghost shark</name>
    <dbReference type="NCBI Taxonomy" id="7868"/>
    <lineage>
        <taxon>Eukaryota</taxon>
        <taxon>Metazoa</taxon>
        <taxon>Chordata</taxon>
        <taxon>Craniata</taxon>
        <taxon>Vertebrata</taxon>
        <taxon>Chondrichthyes</taxon>
        <taxon>Holocephali</taxon>
        <taxon>Chimaeriformes</taxon>
        <taxon>Callorhinchidae</taxon>
        <taxon>Callorhinchus</taxon>
    </lineage>
</organism>
<dbReference type="Pfam" id="PF00400">
    <property type="entry name" value="WD40"/>
    <property type="match status" value="2"/>
</dbReference>
<reference evidence="3" key="5">
    <citation type="submission" date="2025-09" db="UniProtKB">
        <authorList>
            <consortium name="Ensembl"/>
        </authorList>
    </citation>
    <scope>IDENTIFICATION</scope>
</reference>
<dbReference type="PROSITE" id="PS50294">
    <property type="entry name" value="WD_REPEATS_REGION"/>
    <property type="match status" value="1"/>
</dbReference>
<reference evidence="3" key="4">
    <citation type="submission" date="2025-08" db="UniProtKB">
        <authorList>
            <consortium name="Ensembl"/>
        </authorList>
    </citation>
    <scope>IDENTIFICATION</scope>
</reference>
<dbReference type="Gene3D" id="2.130.10.10">
    <property type="entry name" value="YVTN repeat-like/Quinoprotein amine dehydrogenase"/>
    <property type="match status" value="2"/>
</dbReference>
<dbReference type="SMART" id="SM00320">
    <property type="entry name" value="WD40"/>
    <property type="match status" value="4"/>
</dbReference>
<dbReference type="AlphaFoldDB" id="A0A4W3HC37"/>
<dbReference type="PROSITE" id="PS50082">
    <property type="entry name" value="WD_REPEATS_2"/>
    <property type="match status" value="1"/>
</dbReference>
<dbReference type="InterPro" id="IPR015943">
    <property type="entry name" value="WD40/YVTN_repeat-like_dom_sf"/>
</dbReference>
<sequence>MDEADSASREPEEGTETAQDQRSPTPPPEKTYGELKIRFHVPLSRDSRNIFSVVFSPSGNELVVGFGNGAVQSLKPATGKVIRDIFSGGVARQATTSMCFHPTEPNYLIAVGAEGIISVYKTDVAKCIATMKEEGNQLNAVDISSDGGYYATGGKSRGICIYDVKTNQVTHVLEPADYVTSGKDLQPIDGHSRRIYALRFHPQERHIFLSGGWDDSVKVWDKRMEKQARRVLNGPHICGPGIDIWDNKILTASWVAQDALQLWDFRRWEVEKNIPFLSRQNQGDFLYAARFCNRDIVMAGGSGTNSAKAINHKTSEVRITPISRVVQAGKAAGKLARQRYQWL</sequence>
<dbReference type="PANTHER" id="PTHR47822:SF3">
    <property type="entry name" value="ANAPHASE-PROMOTING COMPLEX SUBUNIT 4-LIKE WD40 DOMAIN-CONTAINING PROTEIN"/>
    <property type="match status" value="1"/>
</dbReference>
<dbReference type="SUPFAM" id="SSF50978">
    <property type="entry name" value="WD40 repeat-like"/>
    <property type="match status" value="1"/>
</dbReference>
<name>A0A4W3HC37_CALMI</name>
<evidence type="ECO:0000256" key="2">
    <source>
        <dbReference type="SAM" id="MobiDB-lite"/>
    </source>
</evidence>
<dbReference type="STRING" id="7868.ENSCMIP00000012940"/>
<dbReference type="Ensembl" id="ENSCMIT00000013232.1">
    <property type="protein sequence ID" value="ENSCMIP00000012940.1"/>
    <property type="gene ID" value="ENSCMIG00000006556.1"/>
</dbReference>
<accession>A0A4W3HC37</accession>
<dbReference type="OMA" id="DGSITHW"/>
<dbReference type="GeneTree" id="ENSGT00390000009065"/>
<dbReference type="InterPro" id="IPR036322">
    <property type="entry name" value="WD40_repeat_dom_sf"/>
</dbReference>
<proteinExistence type="predicted"/>
<evidence type="ECO:0000256" key="1">
    <source>
        <dbReference type="PROSITE-ProRule" id="PRU00221"/>
    </source>
</evidence>
<reference evidence="4" key="3">
    <citation type="journal article" date="2014" name="Nature">
        <title>Elephant shark genome provides unique insights into gnathostome evolution.</title>
        <authorList>
            <consortium name="International Elephant Shark Genome Sequencing Consortium"/>
            <person name="Venkatesh B."/>
            <person name="Lee A.P."/>
            <person name="Ravi V."/>
            <person name="Maurya A.K."/>
            <person name="Lian M.M."/>
            <person name="Swann J.B."/>
            <person name="Ohta Y."/>
            <person name="Flajnik M.F."/>
            <person name="Sutoh Y."/>
            <person name="Kasahara M."/>
            <person name="Hoon S."/>
            <person name="Gangu V."/>
            <person name="Roy S.W."/>
            <person name="Irimia M."/>
            <person name="Korzh V."/>
            <person name="Kondrychyn I."/>
            <person name="Lim Z.W."/>
            <person name="Tay B.H."/>
            <person name="Tohari S."/>
            <person name="Kong K.W."/>
            <person name="Ho S."/>
            <person name="Lorente-Galdos B."/>
            <person name="Quilez J."/>
            <person name="Marques-Bonet T."/>
            <person name="Raney B.J."/>
            <person name="Ingham P.W."/>
            <person name="Tay A."/>
            <person name="Hillier L.W."/>
            <person name="Minx P."/>
            <person name="Boehm T."/>
            <person name="Wilson R.K."/>
            <person name="Brenner S."/>
            <person name="Warren W.C."/>
        </authorList>
    </citation>
    <scope>NUCLEOTIDE SEQUENCE [LARGE SCALE GENOMIC DNA]</scope>
</reference>
<keyword evidence="4" id="KW-1185">Reference proteome</keyword>